<evidence type="ECO:0000256" key="2">
    <source>
        <dbReference type="ARBA" id="ARBA00022801"/>
    </source>
</evidence>
<keyword evidence="4" id="KW-1185">Reference proteome</keyword>
<name>A0A3R7GQ31_CLOSI</name>
<dbReference type="AlphaFoldDB" id="A0A3R7GQ31"/>
<dbReference type="EMBL" id="NIRI02000056">
    <property type="protein sequence ID" value="KAG5442677.1"/>
    <property type="molecule type" value="Genomic_DNA"/>
</dbReference>
<sequence length="414" mass="47045">MRPFAHRKIEERPSTDMLLRDFLICILQMTVAHALVIPGDMKFAVMVDAGSSGSRVYVYTWRDGGGLKTPELLRDEFGEPVVKKVSPGLSSFAKHPKDAKQHIADLLDFAKGAIPKASLTGTHVYVFATAGMRLLPIKEQCLIWRHVRSEIRNRYPFKFANTDARTISGDDEALFGWIAVNYLLHRFGLEEYSKKKKSTYGMLDLGGASMQVAFELGGYGTKNSTNIFPLSLRTKSNDDDESSIQSYDLFLHSYLSYGANVMRKRHEEVLLYDYLPPWADPEKPVTIRDPCLQKGLTINATLSPRKPNETEEPRKREVEKEYQVQFFGGGDPDKCKVLVRELVLGGEMGREPAPPIWFEMPFYGLSEFFYALEGVSSKEIYVYSEAVAKIDELCKRPWDEYTKILRGQYGDEET</sequence>
<dbReference type="GO" id="GO:0005794">
    <property type="term" value="C:Golgi apparatus"/>
    <property type="evidence" value="ECO:0007669"/>
    <property type="project" value="TreeGrafter"/>
</dbReference>
<dbReference type="InterPro" id="IPR000407">
    <property type="entry name" value="GDA1_CD39_NTPase"/>
</dbReference>
<dbReference type="PANTHER" id="PTHR11782">
    <property type="entry name" value="ADENOSINE/GUANOSINE DIPHOSPHATASE"/>
    <property type="match status" value="1"/>
</dbReference>
<dbReference type="GO" id="GO:0017111">
    <property type="term" value="F:ribonucleoside triphosphate phosphatase activity"/>
    <property type="evidence" value="ECO:0007669"/>
    <property type="project" value="TreeGrafter"/>
</dbReference>
<dbReference type="GO" id="GO:0045134">
    <property type="term" value="F:UDP phosphatase activity"/>
    <property type="evidence" value="ECO:0007669"/>
    <property type="project" value="TreeGrafter"/>
</dbReference>
<dbReference type="Pfam" id="PF01150">
    <property type="entry name" value="GDA1_CD39"/>
    <property type="match status" value="1"/>
</dbReference>
<evidence type="ECO:0000313" key="3">
    <source>
        <dbReference type="EMBL" id="KAG5442677.1"/>
    </source>
</evidence>
<comment type="caution">
    <text evidence="3">The sequence shown here is derived from an EMBL/GenBank/DDBJ whole genome shotgun (WGS) entry which is preliminary data.</text>
</comment>
<dbReference type="Gene3D" id="3.30.420.150">
    <property type="entry name" value="Exopolyphosphatase. Domain 2"/>
    <property type="match status" value="1"/>
</dbReference>
<organism evidence="3 4">
    <name type="scientific">Clonorchis sinensis</name>
    <name type="common">Chinese liver fluke</name>
    <dbReference type="NCBI Taxonomy" id="79923"/>
    <lineage>
        <taxon>Eukaryota</taxon>
        <taxon>Metazoa</taxon>
        <taxon>Spiralia</taxon>
        <taxon>Lophotrochozoa</taxon>
        <taxon>Platyhelminthes</taxon>
        <taxon>Trematoda</taxon>
        <taxon>Digenea</taxon>
        <taxon>Opisthorchiida</taxon>
        <taxon>Opisthorchiata</taxon>
        <taxon>Opisthorchiidae</taxon>
        <taxon>Clonorchis</taxon>
    </lineage>
</organism>
<proteinExistence type="inferred from homology"/>
<gene>
    <name evidence="3" type="ORF">CSKR_111896</name>
</gene>
<reference evidence="3 4" key="1">
    <citation type="journal article" date="2018" name="Biotechnol. Adv.">
        <title>Improved genomic resources and new bioinformatic workflow for the carcinogenic parasite Clonorchis sinensis: Biotechnological implications.</title>
        <authorList>
            <person name="Wang D."/>
            <person name="Korhonen P.K."/>
            <person name="Gasser R.B."/>
            <person name="Young N.D."/>
        </authorList>
    </citation>
    <scope>NUCLEOTIDE SEQUENCE [LARGE SCALE GENOMIC DNA]</scope>
    <source>
        <strain evidence="3">Cs-k2</strain>
    </source>
</reference>
<reference evidence="3 4" key="2">
    <citation type="journal article" date="2021" name="Genomics">
        <title>High-quality reference genome for Clonorchis sinensis.</title>
        <authorList>
            <person name="Young N.D."/>
            <person name="Stroehlein A.J."/>
            <person name="Kinkar L."/>
            <person name="Wang T."/>
            <person name="Sohn W.M."/>
            <person name="Chang B.C.H."/>
            <person name="Kaur P."/>
            <person name="Weisz D."/>
            <person name="Dudchenko O."/>
            <person name="Aiden E.L."/>
            <person name="Korhonen P.K."/>
            <person name="Gasser R.B."/>
        </authorList>
    </citation>
    <scope>NUCLEOTIDE SEQUENCE [LARGE SCALE GENOMIC DNA]</scope>
    <source>
        <strain evidence="3">Cs-k2</strain>
    </source>
</reference>
<dbReference type="GO" id="GO:0006256">
    <property type="term" value="P:UDP catabolic process"/>
    <property type="evidence" value="ECO:0007669"/>
    <property type="project" value="TreeGrafter"/>
</dbReference>
<dbReference type="OrthoDB" id="6372431at2759"/>
<comment type="similarity">
    <text evidence="1">Belongs to the GDA1/CD39 NTPase family.</text>
</comment>
<dbReference type="GO" id="GO:0016020">
    <property type="term" value="C:membrane"/>
    <property type="evidence" value="ECO:0007669"/>
    <property type="project" value="TreeGrafter"/>
</dbReference>
<dbReference type="GO" id="GO:0004382">
    <property type="term" value="F:GDP phosphatase activity"/>
    <property type="evidence" value="ECO:0007669"/>
    <property type="project" value="TreeGrafter"/>
</dbReference>
<dbReference type="Proteomes" id="UP000286415">
    <property type="component" value="Unassembled WGS sequence"/>
</dbReference>
<evidence type="ECO:0000313" key="4">
    <source>
        <dbReference type="Proteomes" id="UP000286415"/>
    </source>
</evidence>
<accession>A0A3R7GQ31</accession>
<keyword evidence="2" id="KW-0378">Hydrolase</keyword>
<dbReference type="InParanoid" id="A0A3R7GQ31"/>
<dbReference type="STRING" id="79923.A0A3R7GQ31"/>
<dbReference type="GO" id="GO:0046036">
    <property type="term" value="P:CTP metabolic process"/>
    <property type="evidence" value="ECO:0007669"/>
    <property type="project" value="TreeGrafter"/>
</dbReference>
<dbReference type="PANTHER" id="PTHR11782:SF121">
    <property type="entry name" value="NUCLEOSIDE-DIPHOSPHATASE MIG-23"/>
    <property type="match status" value="1"/>
</dbReference>
<evidence type="ECO:0000256" key="1">
    <source>
        <dbReference type="ARBA" id="ARBA00009283"/>
    </source>
</evidence>
<dbReference type="Gene3D" id="3.30.420.40">
    <property type="match status" value="1"/>
</dbReference>
<protein>
    <submittedName>
        <fullName evidence="3">Ectonucleoside triphosphate diphosphohydrolase 7</fullName>
    </submittedName>
</protein>